<reference evidence="2 3" key="1">
    <citation type="submission" date="2019-05" db="EMBL/GenBank/DDBJ databases">
        <title>Another draft genome of Portunus trituberculatus and its Hox gene families provides insights of decapod evolution.</title>
        <authorList>
            <person name="Jeong J.-H."/>
            <person name="Song I."/>
            <person name="Kim S."/>
            <person name="Choi T."/>
            <person name="Kim D."/>
            <person name="Ryu S."/>
            <person name="Kim W."/>
        </authorList>
    </citation>
    <scope>NUCLEOTIDE SEQUENCE [LARGE SCALE GENOMIC DNA]</scope>
    <source>
        <tissue evidence="2">Muscle</tissue>
    </source>
</reference>
<feature type="transmembrane region" description="Helical" evidence="1">
    <location>
        <begin position="37"/>
        <end position="57"/>
    </location>
</feature>
<organism evidence="2 3">
    <name type="scientific">Portunus trituberculatus</name>
    <name type="common">Swimming crab</name>
    <name type="synonym">Neptunus trituberculatus</name>
    <dbReference type="NCBI Taxonomy" id="210409"/>
    <lineage>
        <taxon>Eukaryota</taxon>
        <taxon>Metazoa</taxon>
        <taxon>Ecdysozoa</taxon>
        <taxon>Arthropoda</taxon>
        <taxon>Crustacea</taxon>
        <taxon>Multicrustacea</taxon>
        <taxon>Malacostraca</taxon>
        <taxon>Eumalacostraca</taxon>
        <taxon>Eucarida</taxon>
        <taxon>Decapoda</taxon>
        <taxon>Pleocyemata</taxon>
        <taxon>Brachyura</taxon>
        <taxon>Eubrachyura</taxon>
        <taxon>Portunoidea</taxon>
        <taxon>Portunidae</taxon>
        <taxon>Portuninae</taxon>
        <taxon>Portunus</taxon>
    </lineage>
</organism>
<evidence type="ECO:0000313" key="3">
    <source>
        <dbReference type="Proteomes" id="UP000324222"/>
    </source>
</evidence>
<evidence type="ECO:0000313" key="2">
    <source>
        <dbReference type="EMBL" id="MPC84272.1"/>
    </source>
</evidence>
<dbReference type="EMBL" id="VSRR010064978">
    <property type="protein sequence ID" value="MPC84272.1"/>
    <property type="molecule type" value="Genomic_DNA"/>
</dbReference>
<evidence type="ECO:0000256" key="1">
    <source>
        <dbReference type="SAM" id="Phobius"/>
    </source>
</evidence>
<accession>A0A5B7IKB8</accession>
<keyword evidence="1" id="KW-1133">Transmembrane helix</keyword>
<proteinExistence type="predicted"/>
<keyword evidence="1" id="KW-0812">Transmembrane</keyword>
<dbReference type="AlphaFoldDB" id="A0A5B7IKB8"/>
<keyword evidence="1" id="KW-0472">Membrane</keyword>
<gene>
    <name evidence="2" type="ORF">E2C01_079004</name>
</gene>
<keyword evidence="3" id="KW-1185">Reference proteome</keyword>
<name>A0A5B7IKB8_PORTR</name>
<comment type="caution">
    <text evidence="2">The sequence shown here is derived from an EMBL/GenBank/DDBJ whole genome shotgun (WGS) entry which is preliminary data.</text>
</comment>
<dbReference type="Proteomes" id="UP000324222">
    <property type="component" value="Unassembled WGS sequence"/>
</dbReference>
<protein>
    <submittedName>
        <fullName evidence="2">Uncharacterized protein</fullName>
    </submittedName>
</protein>
<sequence length="122" mass="13620">MKDRDVRRRLQKNSSYKVKRSSGKTCPAAPQCVMMPALHASSVVVLLCCFAVVFIVIQQVCRTLRADGAPGSLEISMFREALHKMICREIPLTIPGIPLLSLSSWLRGSDIISTLLHKGKWR</sequence>